<protein>
    <recommendedName>
        <fullName evidence="3">N-acetyltransferase domain-containing protein</fullName>
    </recommendedName>
</protein>
<accession>A0AAU2V6X4</accession>
<evidence type="ECO:0008006" key="3">
    <source>
        <dbReference type="Google" id="ProtNLM"/>
    </source>
</evidence>
<feature type="compositionally biased region" description="Basic and acidic residues" evidence="1">
    <location>
        <begin position="197"/>
        <end position="208"/>
    </location>
</feature>
<gene>
    <name evidence="2" type="ORF">OG549_22555</name>
</gene>
<evidence type="ECO:0000256" key="1">
    <source>
        <dbReference type="SAM" id="MobiDB-lite"/>
    </source>
</evidence>
<feature type="region of interest" description="Disordered" evidence="1">
    <location>
        <begin position="179"/>
        <end position="208"/>
    </location>
</feature>
<dbReference type="AlphaFoldDB" id="A0AAU2V6X4"/>
<organism evidence="2">
    <name type="scientific">Streptomyces sp. NBC_00003</name>
    <dbReference type="NCBI Taxonomy" id="2903608"/>
    <lineage>
        <taxon>Bacteria</taxon>
        <taxon>Bacillati</taxon>
        <taxon>Actinomycetota</taxon>
        <taxon>Actinomycetes</taxon>
        <taxon>Kitasatosporales</taxon>
        <taxon>Streptomycetaceae</taxon>
        <taxon>Streptomyces</taxon>
    </lineage>
</organism>
<dbReference type="EMBL" id="CP108318">
    <property type="protein sequence ID" value="WTW63208.1"/>
    <property type="molecule type" value="Genomic_DNA"/>
</dbReference>
<proteinExistence type="predicted"/>
<evidence type="ECO:0000313" key="2">
    <source>
        <dbReference type="EMBL" id="WTW63208.1"/>
    </source>
</evidence>
<sequence>MRPLSQADRPLVDALLVARTRWAQQHNRPHHGHNLALLNLLEDIHEDTEVIGMLEESDLIGILALDRDAPLVGWTTAEREEPALTVTSAITHPARHGERLARLAALWLSDYTARLPGPLDWVRTAVPDSELATYLQVVCGWHLVRESRDPDGHRAYRLQLRARTTPDLHHLVAGSAELAAHHQPATPSGDPAASPAPDDRARPDLLHR</sequence>
<name>A0AAU2V6X4_9ACTN</name>
<feature type="compositionally biased region" description="Low complexity" evidence="1">
    <location>
        <begin position="184"/>
        <end position="196"/>
    </location>
</feature>
<reference evidence="2" key="1">
    <citation type="submission" date="2022-10" db="EMBL/GenBank/DDBJ databases">
        <title>The complete genomes of actinobacterial strains from the NBC collection.</title>
        <authorList>
            <person name="Joergensen T.S."/>
            <person name="Alvarez Arevalo M."/>
            <person name="Sterndorff E.B."/>
            <person name="Faurdal D."/>
            <person name="Vuksanovic O."/>
            <person name="Mourched A.-S."/>
            <person name="Charusanti P."/>
            <person name="Shaw S."/>
            <person name="Blin K."/>
            <person name="Weber T."/>
        </authorList>
    </citation>
    <scope>NUCLEOTIDE SEQUENCE</scope>
    <source>
        <strain evidence="2">NBC_00003</strain>
    </source>
</reference>